<dbReference type="Proteomes" id="UP000810292">
    <property type="component" value="Unassembled WGS sequence"/>
</dbReference>
<comment type="similarity">
    <text evidence="3 14">Belongs to the IPP transferase family.</text>
</comment>
<organism evidence="15 16">
    <name type="scientific">Candidatus Ornithospirochaeta stercoravium</name>
    <dbReference type="NCBI Taxonomy" id="2840897"/>
    <lineage>
        <taxon>Bacteria</taxon>
        <taxon>Pseudomonadati</taxon>
        <taxon>Spirochaetota</taxon>
        <taxon>Spirochaetia</taxon>
        <taxon>Spirochaetales</taxon>
        <taxon>Spirochaetaceae</taxon>
        <taxon>Spirochaetaceae incertae sedis</taxon>
        <taxon>Candidatus Ornithospirochaeta</taxon>
    </lineage>
</organism>
<evidence type="ECO:0000256" key="13">
    <source>
        <dbReference type="RuleBase" id="RU003784"/>
    </source>
</evidence>
<dbReference type="AlphaFoldDB" id="A0A9D9IBG5"/>
<dbReference type="Gene3D" id="1.10.20.140">
    <property type="match status" value="1"/>
</dbReference>
<dbReference type="InterPro" id="IPR039657">
    <property type="entry name" value="Dimethylallyltransferase"/>
</dbReference>
<dbReference type="GO" id="GO:0006400">
    <property type="term" value="P:tRNA modification"/>
    <property type="evidence" value="ECO:0007669"/>
    <property type="project" value="TreeGrafter"/>
</dbReference>
<evidence type="ECO:0000256" key="11">
    <source>
        <dbReference type="ARBA" id="ARBA00049563"/>
    </source>
</evidence>
<reference evidence="15" key="1">
    <citation type="submission" date="2020-10" db="EMBL/GenBank/DDBJ databases">
        <authorList>
            <person name="Gilroy R."/>
        </authorList>
    </citation>
    <scope>NUCLEOTIDE SEQUENCE</scope>
    <source>
        <strain evidence="15">14700</strain>
    </source>
</reference>
<evidence type="ECO:0000256" key="10">
    <source>
        <dbReference type="ARBA" id="ARBA00022842"/>
    </source>
</evidence>
<sequence>MKSSTERTSTKNKAVLLFGPTASGKTALTKTLFSEGAEIINADSVQVYRYLDIGSAKPEDELRDLIPHHLIDIRNPWEQYTAGDFVRDAEAAIEEISSRGKLPVITGGTAYYFRQLAYGPSKAPPADPDVRAEVASDIERFGKDWAYEELERIDSISASRIKRNDIYRISRAIEVYRTSGKPLSSYSVSDTLRSDIDFVIIGLKRDKKELDERIELRV</sequence>
<evidence type="ECO:0000256" key="12">
    <source>
        <dbReference type="RuleBase" id="RU003783"/>
    </source>
</evidence>
<keyword evidence="6 14" id="KW-0808">Transferase</keyword>
<comment type="function">
    <text evidence="2 13">Catalyzes the transfer of a dimethylallyl group onto the adenine at position 37 in tRNAs that read codons beginning with uridine, leading to the formation of N6-(dimethylallyl)adenosine (i(6)A).</text>
</comment>
<dbReference type="EC" id="2.5.1.75" evidence="4 12"/>
<dbReference type="InterPro" id="IPR027417">
    <property type="entry name" value="P-loop_NTPase"/>
</dbReference>
<feature type="non-terminal residue" evidence="15">
    <location>
        <position position="218"/>
    </location>
</feature>
<evidence type="ECO:0000256" key="8">
    <source>
        <dbReference type="ARBA" id="ARBA00022741"/>
    </source>
</evidence>
<reference evidence="15" key="2">
    <citation type="journal article" date="2021" name="PeerJ">
        <title>Extensive microbial diversity within the chicken gut microbiome revealed by metagenomics and culture.</title>
        <authorList>
            <person name="Gilroy R."/>
            <person name="Ravi A."/>
            <person name="Getino M."/>
            <person name="Pursley I."/>
            <person name="Horton D.L."/>
            <person name="Alikhan N.F."/>
            <person name="Baker D."/>
            <person name="Gharbi K."/>
            <person name="Hall N."/>
            <person name="Watson M."/>
            <person name="Adriaenssens E.M."/>
            <person name="Foster-Nyarko E."/>
            <person name="Jarju S."/>
            <person name="Secka A."/>
            <person name="Antonio M."/>
            <person name="Oren A."/>
            <person name="Chaudhuri R.R."/>
            <person name="La Ragione R."/>
            <person name="Hildebrand F."/>
            <person name="Pallen M.J."/>
        </authorList>
    </citation>
    <scope>NUCLEOTIDE SEQUENCE</scope>
    <source>
        <strain evidence="15">14700</strain>
    </source>
</reference>
<name>A0A9D9IBG5_9SPIO</name>
<evidence type="ECO:0000256" key="14">
    <source>
        <dbReference type="RuleBase" id="RU003785"/>
    </source>
</evidence>
<comment type="cofactor">
    <cofactor evidence="1">
        <name>Mg(2+)</name>
        <dbReference type="ChEBI" id="CHEBI:18420"/>
    </cofactor>
</comment>
<keyword evidence="10" id="KW-0460">Magnesium</keyword>
<dbReference type="NCBIfam" id="TIGR00174">
    <property type="entry name" value="miaA"/>
    <property type="match status" value="1"/>
</dbReference>
<dbReference type="Pfam" id="PF01715">
    <property type="entry name" value="IPPT"/>
    <property type="match status" value="1"/>
</dbReference>
<evidence type="ECO:0000256" key="1">
    <source>
        <dbReference type="ARBA" id="ARBA00001946"/>
    </source>
</evidence>
<evidence type="ECO:0000313" key="15">
    <source>
        <dbReference type="EMBL" id="MBO8468759.1"/>
    </source>
</evidence>
<comment type="catalytic activity">
    <reaction evidence="11 12">
        <text>adenosine(37) in tRNA + dimethylallyl diphosphate = N(6)-dimethylallyladenosine(37) in tRNA + diphosphate</text>
        <dbReference type="Rhea" id="RHEA:26482"/>
        <dbReference type="Rhea" id="RHEA-COMP:10162"/>
        <dbReference type="Rhea" id="RHEA-COMP:10375"/>
        <dbReference type="ChEBI" id="CHEBI:33019"/>
        <dbReference type="ChEBI" id="CHEBI:57623"/>
        <dbReference type="ChEBI" id="CHEBI:74411"/>
        <dbReference type="ChEBI" id="CHEBI:74415"/>
        <dbReference type="EC" id="2.5.1.75"/>
    </reaction>
</comment>
<dbReference type="SUPFAM" id="SSF52540">
    <property type="entry name" value="P-loop containing nucleoside triphosphate hydrolases"/>
    <property type="match status" value="1"/>
</dbReference>
<dbReference type="GO" id="GO:0052381">
    <property type="term" value="F:tRNA dimethylallyltransferase activity"/>
    <property type="evidence" value="ECO:0007669"/>
    <property type="project" value="UniProtKB-EC"/>
</dbReference>
<evidence type="ECO:0000256" key="5">
    <source>
        <dbReference type="ARBA" id="ARBA00017477"/>
    </source>
</evidence>
<keyword evidence="8 14" id="KW-0547">Nucleotide-binding</keyword>
<evidence type="ECO:0000313" key="16">
    <source>
        <dbReference type="Proteomes" id="UP000810292"/>
    </source>
</evidence>
<dbReference type="InterPro" id="IPR018022">
    <property type="entry name" value="IPT"/>
</dbReference>
<evidence type="ECO:0000256" key="2">
    <source>
        <dbReference type="ARBA" id="ARBA00003213"/>
    </source>
</evidence>
<dbReference type="EMBL" id="JADIMF010000049">
    <property type="protein sequence ID" value="MBO8468759.1"/>
    <property type="molecule type" value="Genomic_DNA"/>
</dbReference>
<evidence type="ECO:0000256" key="4">
    <source>
        <dbReference type="ARBA" id="ARBA00012665"/>
    </source>
</evidence>
<accession>A0A9D9IBG5</accession>
<evidence type="ECO:0000256" key="3">
    <source>
        <dbReference type="ARBA" id="ARBA00005842"/>
    </source>
</evidence>
<gene>
    <name evidence="15" type="primary">miaA</name>
    <name evidence="15" type="ORF">IAA72_03115</name>
</gene>
<protein>
    <recommendedName>
        <fullName evidence="5 12">tRNA dimethylallyltransferase</fullName>
        <ecNumber evidence="4 12">2.5.1.75</ecNumber>
    </recommendedName>
</protein>
<evidence type="ECO:0000256" key="7">
    <source>
        <dbReference type="ARBA" id="ARBA00022694"/>
    </source>
</evidence>
<dbReference type="PANTHER" id="PTHR11088:SF60">
    <property type="entry name" value="TRNA DIMETHYLALLYLTRANSFERASE"/>
    <property type="match status" value="1"/>
</dbReference>
<evidence type="ECO:0000256" key="6">
    <source>
        <dbReference type="ARBA" id="ARBA00022679"/>
    </source>
</evidence>
<dbReference type="PANTHER" id="PTHR11088">
    <property type="entry name" value="TRNA DIMETHYLALLYLTRANSFERASE"/>
    <property type="match status" value="1"/>
</dbReference>
<dbReference type="Gene3D" id="3.40.50.300">
    <property type="entry name" value="P-loop containing nucleotide triphosphate hydrolases"/>
    <property type="match status" value="1"/>
</dbReference>
<evidence type="ECO:0000256" key="9">
    <source>
        <dbReference type="ARBA" id="ARBA00022840"/>
    </source>
</evidence>
<comment type="caution">
    <text evidence="15">The sequence shown here is derived from an EMBL/GenBank/DDBJ whole genome shotgun (WGS) entry which is preliminary data.</text>
</comment>
<keyword evidence="9 14" id="KW-0067">ATP-binding</keyword>
<proteinExistence type="inferred from homology"/>
<dbReference type="GO" id="GO:0005524">
    <property type="term" value="F:ATP binding"/>
    <property type="evidence" value="ECO:0007669"/>
    <property type="project" value="UniProtKB-KW"/>
</dbReference>
<keyword evidence="7 12" id="KW-0819">tRNA processing</keyword>